<dbReference type="AlphaFoldDB" id="A0A5B7IGB2"/>
<sequence length="20" mass="2063">MGRGLASPWTPPRAPCCCCG</sequence>
<evidence type="ECO:0000313" key="1">
    <source>
        <dbReference type="EMBL" id="MPC79594.1"/>
    </source>
</evidence>
<organism evidence="1 2">
    <name type="scientific">Portunus trituberculatus</name>
    <name type="common">Swimming crab</name>
    <name type="synonym">Neptunus trituberculatus</name>
    <dbReference type="NCBI Taxonomy" id="210409"/>
    <lineage>
        <taxon>Eukaryota</taxon>
        <taxon>Metazoa</taxon>
        <taxon>Ecdysozoa</taxon>
        <taxon>Arthropoda</taxon>
        <taxon>Crustacea</taxon>
        <taxon>Multicrustacea</taxon>
        <taxon>Malacostraca</taxon>
        <taxon>Eumalacostraca</taxon>
        <taxon>Eucarida</taxon>
        <taxon>Decapoda</taxon>
        <taxon>Pleocyemata</taxon>
        <taxon>Brachyura</taxon>
        <taxon>Eubrachyura</taxon>
        <taxon>Portunoidea</taxon>
        <taxon>Portunidae</taxon>
        <taxon>Portuninae</taxon>
        <taxon>Portunus</taxon>
    </lineage>
</organism>
<protein>
    <submittedName>
        <fullName evidence="1">Uncharacterized protein</fullName>
    </submittedName>
</protein>
<dbReference type="Proteomes" id="UP000324222">
    <property type="component" value="Unassembled WGS sequence"/>
</dbReference>
<comment type="caution">
    <text evidence="1">The sequence shown here is derived from an EMBL/GenBank/DDBJ whole genome shotgun (WGS) entry which is preliminary data.</text>
</comment>
<gene>
    <name evidence="1" type="ORF">E2C01_074129</name>
</gene>
<keyword evidence="2" id="KW-1185">Reference proteome</keyword>
<accession>A0A5B7IGB2</accession>
<dbReference type="EMBL" id="VSRR010051547">
    <property type="protein sequence ID" value="MPC79594.1"/>
    <property type="molecule type" value="Genomic_DNA"/>
</dbReference>
<evidence type="ECO:0000313" key="2">
    <source>
        <dbReference type="Proteomes" id="UP000324222"/>
    </source>
</evidence>
<proteinExistence type="predicted"/>
<reference evidence="1 2" key="1">
    <citation type="submission" date="2019-05" db="EMBL/GenBank/DDBJ databases">
        <title>Another draft genome of Portunus trituberculatus and its Hox gene families provides insights of decapod evolution.</title>
        <authorList>
            <person name="Jeong J.-H."/>
            <person name="Song I."/>
            <person name="Kim S."/>
            <person name="Choi T."/>
            <person name="Kim D."/>
            <person name="Ryu S."/>
            <person name="Kim W."/>
        </authorList>
    </citation>
    <scope>NUCLEOTIDE SEQUENCE [LARGE SCALE GENOMIC DNA]</scope>
    <source>
        <tissue evidence="1">Muscle</tissue>
    </source>
</reference>
<name>A0A5B7IGB2_PORTR</name>